<evidence type="ECO:0000256" key="11">
    <source>
        <dbReference type="PROSITE-ProRule" id="PRU00169"/>
    </source>
</evidence>
<evidence type="ECO:0000256" key="9">
    <source>
        <dbReference type="ARBA" id="ARBA00023159"/>
    </source>
</evidence>
<accession>A0A932CMG5</accession>
<dbReference type="GO" id="GO:0000160">
    <property type="term" value="P:phosphorelay signal transduction system"/>
    <property type="evidence" value="ECO:0007669"/>
    <property type="project" value="UniProtKB-KW"/>
</dbReference>
<evidence type="ECO:0000313" key="15">
    <source>
        <dbReference type="Proteomes" id="UP000769766"/>
    </source>
</evidence>
<dbReference type="InterPro" id="IPR025662">
    <property type="entry name" value="Sigma_54_int_dom_ATP-bd_1"/>
</dbReference>
<keyword evidence="6" id="KW-0902">Two-component regulatory system</keyword>
<dbReference type="InterPro" id="IPR058031">
    <property type="entry name" value="AAA_lid_NorR"/>
</dbReference>
<feature type="domain" description="Sigma-54 factor interaction" evidence="12">
    <location>
        <begin position="142"/>
        <end position="371"/>
    </location>
</feature>
<evidence type="ECO:0000256" key="10">
    <source>
        <dbReference type="ARBA" id="ARBA00023163"/>
    </source>
</evidence>
<dbReference type="FunFam" id="3.40.50.300:FF:000006">
    <property type="entry name" value="DNA-binding transcriptional regulator NtrC"/>
    <property type="match status" value="1"/>
</dbReference>
<dbReference type="Pfam" id="PF02954">
    <property type="entry name" value="HTH_8"/>
    <property type="match status" value="1"/>
</dbReference>
<dbReference type="PANTHER" id="PTHR32071">
    <property type="entry name" value="TRANSCRIPTIONAL REGULATORY PROTEIN"/>
    <property type="match status" value="1"/>
</dbReference>
<keyword evidence="10" id="KW-0804">Transcription</keyword>
<feature type="domain" description="Response regulatory" evidence="13">
    <location>
        <begin position="3"/>
        <end position="117"/>
    </location>
</feature>
<dbReference type="PROSITE" id="PS00688">
    <property type="entry name" value="SIGMA54_INTERACT_3"/>
    <property type="match status" value="1"/>
</dbReference>
<dbReference type="InterPro" id="IPR011006">
    <property type="entry name" value="CheY-like_superfamily"/>
</dbReference>
<comment type="subcellular location">
    <subcellularLocation>
        <location evidence="1">Cytoplasm</location>
    </subcellularLocation>
</comment>
<dbReference type="FunFam" id="3.40.50.2300:FF:000018">
    <property type="entry name" value="DNA-binding transcriptional regulator NtrC"/>
    <property type="match status" value="1"/>
</dbReference>
<keyword evidence="5" id="KW-0067">ATP-binding</keyword>
<dbReference type="Gene3D" id="3.40.50.2300">
    <property type="match status" value="1"/>
</dbReference>
<dbReference type="InterPro" id="IPR003593">
    <property type="entry name" value="AAA+_ATPase"/>
</dbReference>
<dbReference type="InterPro" id="IPR002078">
    <property type="entry name" value="Sigma_54_int"/>
</dbReference>
<dbReference type="FunFam" id="1.10.8.60:FF:000014">
    <property type="entry name" value="DNA-binding transcriptional regulator NtrC"/>
    <property type="match status" value="1"/>
</dbReference>
<keyword evidence="9" id="KW-0010">Activator</keyword>
<sequence>MKVILVVDDELHTCEALKMGLEKEGYGVLTVETGQKAMEIAQGEKIDLILTDLKMPGMDGLKFLKAVKSIQPKVAVVVITGHGSIDSAVAAMREGAYDYITKPFKMAEIKKVVSKALETRDLLVENENLKAQIQHWYAFKNIIGSSKRLVEILKLVEQIAPSRSTVLLTGESGTGKELIAQAIHCNSFRTGQPFIKVNCAALPDTLLEAELFGYEKGAFTGALKSKPGRFELADSGTLFLDEIGEANPALQLKLLRVLQEGEFERLGGTQTLKVDVRIIAATNCNLREAVAEKRFRNDLYYRLNVMEIELPPLRERPEDIPLLTQHFIEKYSQINNKEVRSTAPEVMKIFQQYDWPGNIRELENVIEHAVVLCLSEIITPQELPDYLPQNNSAFTGLCLELPEGGIPLEEIERKAILKTLEKTAGDKVAAAQILGIGLSTLYRKLKVIQPQ</sequence>
<name>A0A932CMG5_UNCTE</name>
<organism evidence="14 15">
    <name type="scientific">Tectimicrobiota bacterium</name>
    <dbReference type="NCBI Taxonomy" id="2528274"/>
    <lineage>
        <taxon>Bacteria</taxon>
        <taxon>Pseudomonadati</taxon>
        <taxon>Nitrospinota/Tectimicrobiota group</taxon>
        <taxon>Candidatus Tectimicrobiota</taxon>
    </lineage>
</organism>
<evidence type="ECO:0000256" key="3">
    <source>
        <dbReference type="ARBA" id="ARBA00022553"/>
    </source>
</evidence>
<dbReference type="CDD" id="cd00009">
    <property type="entry name" value="AAA"/>
    <property type="match status" value="1"/>
</dbReference>
<dbReference type="PANTHER" id="PTHR32071:SF113">
    <property type="entry name" value="ALGINATE BIOSYNTHESIS TRANSCRIPTIONAL REGULATORY PROTEIN ALGB"/>
    <property type="match status" value="1"/>
</dbReference>
<dbReference type="GO" id="GO:0006355">
    <property type="term" value="P:regulation of DNA-templated transcription"/>
    <property type="evidence" value="ECO:0007669"/>
    <property type="project" value="InterPro"/>
</dbReference>
<keyword evidence="3 11" id="KW-0597">Phosphoprotein</keyword>
<keyword evidence="2" id="KW-0963">Cytoplasm</keyword>
<comment type="caution">
    <text evidence="14">The sequence shown here is derived from an EMBL/GenBank/DDBJ whole genome shotgun (WGS) entry which is preliminary data.</text>
</comment>
<dbReference type="GO" id="GO:0005737">
    <property type="term" value="C:cytoplasm"/>
    <property type="evidence" value="ECO:0007669"/>
    <property type="project" value="UniProtKB-SubCell"/>
</dbReference>
<dbReference type="Pfam" id="PF25601">
    <property type="entry name" value="AAA_lid_14"/>
    <property type="match status" value="1"/>
</dbReference>
<dbReference type="EMBL" id="JACPRF010000134">
    <property type="protein sequence ID" value="MBI2876080.1"/>
    <property type="molecule type" value="Genomic_DNA"/>
</dbReference>
<dbReference type="InterPro" id="IPR025944">
    <property type="entry name" value="Sigma_54_int_dom_CS"/>
</dbReference>
<dbReference type="PRINTS" id="PR01590">
    <property type="entry name" value="HTHFIS"/>
</dbReference>
<dbReference type="Gene3D" id="3.40.50.300">
    <property type="entry name" value="P-loop containing nucleotide triphosphate hydrolases"/>
    <property type="match status" value="1"/>
</dbReference>
<dbReference type="InterPro" id="IPR001789">
    <property type="entry name" value="Sig_transdc_resp-reg_receiver"/>
</dbReference>
<dbReference type="Proteomes" id="UP000769766">
    <property type="component" value="Unassembled WGS sequence"/>
</dbReference>
<dbReference type="SMART" id="SM00382">
    <property type="entry name" value="AAA"/>
    <property type="match status" value="1"/>
</dbReference>
<reference evidence="14" key="1">
    <citation type="submission" date="2020-07" db="EMBL/GenBank/DDBJ databases">
        <title>Huge and variable diversity of episymbiotic CPR bacteria and DPANN archaea in groundwater ecosystems.</title>
        <authorList>
            <person name="He C.Y."/>
            <person name="Keren R."/>
            <person name="Whittaker M."/>
            <person name="Farag I.F."/>
            <person name="Doudna J."/>
            <person name="Cate J.H.D."/>
            <person name="Banfield J.F."/>
        </authorList>
    </citation>
    <scope>NUCLEOTIDE SEQUENCE</scope>
    <source>
        <strain evidence="14">NC_groundwater_672_Ag_B-0.1um_62_36</strain>
    </source>
</reference>
<dbReference type="InterPro" id="IPR002197">
    <property type="entry name" value="HTH_Fis"/>
</dbReference>
<dbReference type="SUPFAM" id="SSF46689">
    <property type="entry name" value="Homeodomain-like"/>
    <property type="match status" value="1"/>
</dbReference>
<dbReference type="Gene3D" id="1.10.8.60">
    <property type="match status" value="1"/>
</dbReference>
<keyword evidence="8" id="KW-0238">DNA-binding</keyword>
<dbReference type="PROSITE" id="PS50110">
    <property type="entry name" value="RESPONSE_REGULATORY"/>
    <property type="match status" value="1"/>
</dbReference>
<keyword evidence="7" id="KW-0805">Transcription regulation</keyword>
<dbReference type="Gene3D" id="1.10.10.60">
    <property type="entry name" value="Homeodomain-like"/>
    <property type="match status" value="1"/>
</dbReference>
<dbReference type="GO" id="GO:0043565">
    <property type="term" value="F:sequence-specific DNA binding"/>
    <property type="evidence" value="ECO:0007669"/>
    <property type="project" value="InterPro"/>
</dbReference>
<dbReference type="SUPFAM" id="SSF52172">
    <property type="entry name" value="CheY-like"/>
    <property type="match status" value="1"/>
</dbReference>
<dbReference type="AlphaFoldDB" id="A0A932CMG5"/>
<evidence type="ECO:0000256" key="2">
    <source>
        <dbReference type="ARBA" id="ARBA00022490"/>
    </source>
</evidence>
<protein>
    <submittedName>
        <fullName evidence="14">Sigma-54-dependent Fis family transcriptional regulator</fullName>
    </submittedName>
</protein>
<proteinExistence type="predicted"/>
<evidence type="ECO:0000256" key="5">
    <source>
        <dbReference type="ARBA" id="ARBA00022840"/>
    </source>
</evidence>
<dbReference type="SMART" id="SM00448">
    <property type="entry name" value="REC"/>
    <property type="match status" value="1"/>
</dbReference>
<feature type="modified residue" description="4-aspartylphosphate" evidence="11">
    <location>
        <position position="52"/>
    </location>
</feature>
<dbReference type="GO" id="GO:0005524">
    <property type="term" value="F:ATP binding"/>
    <property type="evidence" value="ECO:0007669"/>
    <property type="project" value="UniProtKB-KW"/>
</dbReference>
<dbReference type="PROSITE" id="PS00675">
    <property type="entry name" value="SIGMA54_INTERACT_1"/>
    <property type="match status" value="1"/>
</dbReference>
<keyword evidence="4" id="KW-0547">Nucleotide-binding</keyword>
<dbReference type="Pfam" id="PF00072">
    <property type="entry name" value="Response_reg"/>
    <property type="match status" value="1"/>
</dbReference>
<dbReference type="PROSITE" id="PS50045">
    <property type="entry name" value="SIGMA54_INTERACT_4"/>
    <property type="match status" value="1"/>
</dbReference>
<dbReference type="Pfam" id="PF00158">
    <property type="entry name" value="Sigma54_activat"/>
    <property type="match status" value="1"/>
</dbReference>
<gene>
    <name evidence="14" type="ORF">HYY20_04295</name>
</gene>
<evidence type="ECO:0000259" key="12">
    <source>
        <dbReference type="PROSITE" id="PS50045"/>
    </source>
</evidence>
<dbReference type="InterPro" id="IPR027417">
    <property type="entry name" value="P-loop_NTPase"/>
</dbReference>
<dbReference type="SUPFAM" id="SSF52540">
    <property type="entry name" value="P-loop containing nucleoside triphosphate hydrolases"/>
    <property type="match status" value="1"/>
</dbReference>
<evidence type="ECO:0000313" key="14">
    <source>
        <dbReference type="EMBL" id="MBI2876080.1"/>
    </source>
</evidence>
<evidence type="ECO:0000256" key="8">
    <source>
        <dbReference type="ARBA" id="ARBA00023125"/>
    </source>
</evidence>
<dbReference type="InterPro" id="IPR009057">
    <property type="entry name" value="Homeodomain-like_sf"/>
</dbReference>
<evidence type="ECO:0000259" key="13">
    <source>
        <dbReference type="PROSITE" id="PS50110"/>
    </source>
</evidence>
<evidence type="ECO:0000256" key="4">
    <source>
        <dbReference type="ARBA" id="ARBA00022741"/>
    </source>
</evidence>
<evidence type="ECO:0000256" key="7">
    <source>
        <dbReference type="ARBA" id="ARBA00023015"/>
    </source>
</evidence>
<evidence type="ECO:0000256" key="1">
    <source>
        <dbReference type="ARBA" id="ARBA00004496"/>
    </source>
</evidence>
<evidence type="ECO:0000256" key="6">
    <source>
        <dbReference type="ARBA" id="ARBA00023012"/>
    </source>
</evidence>